<dbReference type="OrthoDB" id="428346at2759"/>
<name>A0A261XSY2_9FUNG</name>
<evidence type="ECO:0000313" key="3">
    <source>
        <dbReference type="Proteomes" id="UP000242875"/>
    </source>
</evidence>
<keyword evidence="3" id="KW-1185">Reference proteome</keyword>
<organism evidence="2 3">
    <name type="scientific">Bifiguratus adelaidae</name>
    <dbReference type="NCBI Taxonomy" id="1938954"/>
    <lineage>
        <taxon>Eukaryota</taxon>
        <taxon>Fungi</taxon>
        <taxon>Fungi incertae sedis</taxon>
        <taxon>Mucoromycota</taxon>
        <taxon>Mucoromycotina</taxon>
        <taxon>Endogonomycetes</taxon>
        <taxon>Endogonales</taxon>
        <taxon>Endogonales incertae sedis</taxon>
        <taxon>Bifiguratus</taxon>
    </lineage>
</organism>
<dbReference type="Gene3D" id="3.40.50.11350">
    <property type="match status" value="1"/>
</dbReference>
<dbReference type="Proteomes" id="UP000242875">
    <property type="component" value="Unassembled WGS sequence"/>
</dbReference>
<dbReference type="AlphaFoldDB" id="A0A261XSY2"/>
<evidence type="ECO:0000313" key="2">
    <source>
        <dbReference type="EMBL" id="OZJ01477.1"/>
    </source>
</evidence>
<comment type="caution">
    <text evidence="2">The sequence shown here is derived from an EMBL/GenBank/DDBJ whole genome shotgun (WGS) entry which is preliminary data.</text>
</comment>
<proteinExistence type="predicted"/>
<protein>
    <submittedName>
        <fullName evidence="2">Uncharacterized protein</fullName>
    </submittedName>
</protein>
<feature type="region of interest" description="Disordered" evidence="1">
    <location>
        <begin position="1"/>
        <end position="47"/>
    </location>
</feature>
<gene>
    <name evidence="2" type="ORF">BZG36_05637</name>
</gene>
<dbReference type="EMBL" id="MVBO01000344">
    <property type="protein sequence ID" value="OZJ01477.1"/>
    <property type="molecule type" value="Genomic_DNA"/>
</dbReference>
<reference evidence="2 3" key="1">
    <citation type="journal article" date="2017" name="Mycologia">
        <title>Bifiguratus adelaidae, gen. et sp. nov., a new member of Mucoromycotina in endophytic and soil-dwelling habitats.</title>
        <authorList>
            <person name="Torres-Cruz T.J."/>
            <person name="Billingsley Tobias T.L."/>
            <person name="Almatruk M."/>
            <person name="Hesse C."/>
            <person name="Kuske C.R."/>
            <person name="Desiro A."/>
            <person name="Benucci G.M."/>
            <person name="Bonito G."/>
            <person name="Stajich J.E."/>
            <person name="Dunlap C."/>
            <person name="Arnold A.E."/>
            <person name="Porras-Alfaro A."/>
        </authorList>
    </citation>
    <scope>NUCLEOTIDE SEQUENCE [LARGE SCALE GENOMIC DNA]</scope>
    <source>
        <strain evidence="2 3">AZ0501</strain>
    </source>
</reference>
<sequence>MSSFSGIERSAPLDGEITKDKSVQLEAWDTESRDTNSTDPRTLQPNLRPATACYLPQDLAIPPSEDGSYTPPPPDTSLVHFLRQVSDEDWLEYCTQWHRRQTTPPEEYEYNRHGECGTWQEDYIQLHNKGIATLQLLKSGTSIAEDGNPVKYVSYVCNDVSRSFKACGGLADRMCGMISTFFFALLTGRTYLAYWHETNPHPLEYIFEHPYVDWRFDPKAMRNIFVDISTEASLALDSVDQESMRVVNVVDRVRHEIDQTYFPDGAMQDFDNLWNESYLEISSNRAFIVRTFQLSKRYPSILQAMGLLKGNAFGCITDFLFRSTVGARRFIDAYKDVFALDSVFSIGIQIRTGDAGLVNPTLDTPTIDSYSYFLTCAKQLAQTYRKPQHRKVVYYLITDSKALRDGFSHLNHDPTLAKQYLAQDATILTTGLPIVHLDAKSRKVAQYINSTHPQEENTAEERISGTTSVIIENWLLSYTDYRVISYGGFGKIAAFHSSKDGTTVMIPKRINAKNKVPDCSLPNAFISYDELAGMWSLG</sequence>
<accession>A0A261XSY2</accession>
<evidence type="ECO:0000256" key="1">
    <source>
        <dbReference type="SAM" id="MobiDB-lite"/>
    </source>
</evidence>